<dbReference type="GeneID" id="98667137"/>
<dbReference type="RefSeq" id="WP_139222456.1">
    <property type="nucleotide sequence ID" value="NZ_FORY01000001.1"/>
</dbReference>
<name>A0A1I3MN61_9RHOB</name>
<protein>
    <recommendedName>
        <fullName evidence="3">Entry exclusion lipoprotein TrbK</fullName>
    </recommendedName>
</protein>
<gene>
    <name evidence="1" type="ORF">SAMN04488138_10178</name>
</gene>
<dbReference type="OrthoDB" id="6944087at2"/>
<dbReference type="STRING" id="576117.SAMN04488138_10178"/>
<dbReference type="InterPro" id="IPR047937">
    <property type="entry name" value="Eex_IncN-like"/>
</dbReference>
<sequence length="86" mass="9494">MKQISIILAAMITLSACKDDVKSPQTVQYYMEHPDARQAMLDECEVKNGSDLDADCINARDALSQATSAKDLEDLDKYFGDTSSED</sequence>
<proteinExistence type="predicted"/>
<organism evidence="1 2">
    <name type="scientific">Celeribacter halophilus</name>
    <dbReference type="NCBI Taxonomy" id="576117"/>
    <lineage>
        <taxon>Bacteria</taxon>
        <taxon>Pseudomonadati</taxon>
        <taxon>Pseudomonadota</taxon>
        <taxon>Alphaproteobacteria</taxon>
        <taxon>Rhodobacterales</taxon>
        <taxon>Roseobacteraceae</taxon>
        <taxon>Celeribacter</taxon>
    </lineage>
</organism>
<evidence type="ECO:0008006" key="3">
    <source>
        <dbReference type="Google" id="ProtNLM"/>
    </source>
</evidence>
<keyword evidence="2" id="KW-1185">Reference proteome</keyword>
<dbReference type="NCBIfam" id="NF033894">
    <property type="entry name" value="Eex_IncN"/>
    <property type="match status" value="1"/>
</dbReference>
<dbReference type="EMBL" id="FORY01000001">
    <property type="protein sequence ID" value="SFI98437.1"/>
    <property type="molecule type" value="Genomic_DNA"/>
</dbReference>
<accession>A0A1I3MN61</accession>
<dbReference type="AlphaFoldDB" id="A0A1I3MN61"/>
<dbReference type="PROSITE" id="PS51257">
    <property type="entry name" value="PROKAR_LIPOPROTEIN"/>
    <property type="match status" value="1"/>
</dbReference>
<reference evidence="1 2" key="1">
    <citation type="submission" date="2016-10" db="EMBL/GenBank/DDBJ databases">
        <authorList>
            <person name="de Groot N.N."/>
        </authorList>
    </citation>
    <scope>NUCLEOTIDE SEQUENCE [LARGE SCALE GENOMIC DNA]</scope>
    <source>
        <strain evidence="1 2">CGMCC 1.8891</strain>
    </source>
</reference>
<evidence type="ECO:0000313" key="1">
    <source>
        <dbReference type="EMBL" id="SFI98437.1"/>
    </source>
</evidence>
<evidence type="ECO:0000313" key="2">
    <source>
        <dbReference type="Proteomes" id="UP000183299"/>
    </source>
</evidence>
<dbReference type="Proteomes" id="UP000183299">
    <property type="component" value="Unassembled WGS sequence"/>
</dbReference>